<sequence length="684" mass="76362">MERDGYRYDSGHEGVVQEQTDSPDCSPSPAREKESLHPASASASDLDPRQEALRILNSEDPLLYSLQTFALDHEGDEVVAECLALSLASRAIANPKSKGLHVLVTGTSGKGKTDAFDVMLAQVPEINRIGQRISDKALFYAETLLPGMVITLDDTGLSDQMQEILKGVTSSFQKPFRYLTVNKDRKSQTCVIPERCVWWISKVEGAGDDQIWNRMLTTWIDDSEQQDLKVLSRTLRSARELPLPEATLHPEIKVCREMWDILFSPVWVVIPYSEQIRFTSASNRRNPDMLIDLIRTHTIMNQFQRERQEIGGVTCVTATMEDFSRARSLYIKLCGESGGQTTKLTRKEAELITAIRNLDREEVTIPQLQRFCGLSYNTIYRTLHGYSNRGVIHSGLLEKCPALSFTDRTISGEHEGFNVKRRAKAYLWDALVYDTWSGTDGCWISDLEISNSLDDDSDDNSGDNKGSLHSLHHPCSSCCTLTNDNSTDLEENTPSATQNSYVCSTAVLPGAHDSAIGTNTDSHRDLTSAANQDHISSDVHRNHSKQSQMPDISLHPVVQTDAKNGKNAKIGTYPPDHDGDHSISLDDTKEPCSICKPPNVSLRHHTDGCTLSKACNSRTLMQESESVRTLPGVLNITRMQRTTTDYGRCHVCKLQGIAWWDYETKTGICQTCYEREMLLGRGVI</sequence>
<dbReference type="KEGG" id="mhu:Mhun_2651"/>
<feature type="region of interest" description="Disordered" evidence="1">
    <location>
        <begin position="1"/>
        <end position="47"/>
    </location>
</feature>
<gene>
    <name evidence="2" type="ordered locus">Mhun_2651</name>
</gene>
<evidence type="ECO:0000313" key="2">
    <source>
        <dbReference type="EMBL" id="ABD42348.1"/>
    </source>
</evidence>
<dbReference type="STRING" id="323259.Mhun_2651"/>
<evidence type="ECO:0000313" key="3">
    <source>
        <dbReference type="Proteomes" id="UP000001941"/>
    </source>
</evidence>
<dbReference type="RefSeq" id="WP_011449604.1">
    <property type="nucleotide sequence ID" value="NC_007796.1"/>
</dbReference>
<proteinExistence type="predicted"/>
<dbReference type="GeneID" id="3924281"/>
<dbReference type="EMBL" id="CP000254">
    <property type="protein sequence ID" value="ABD42348.1"/>
    <property type="molecule type" value="Genomic_DNA"/>
</dbReference>
<dbReference type="AlphaFoldDB" id="Q2FTE9"/>
<reference evidence="3" key="1">
    <citation type="journal article" date="2016" name="Stand. Genomic Sci.">
        <title>Complete genome sequence of Methanospirillum hungatei type strain JF1.</title>
        <authorList>
            <person name="Gunsalus R.P."/>
            <person name="Cook L.E."/>
            <person name="Crable B."/>
            <person name="Rohlin L."/>
            <person name="McDonald E."/>
            <person name="Mouttaki H."/>
            <person name="Sieber J.R."/>
            <person name="Poweleit N."/>
            <person name="Zhou H."/>
            <person name="Lapidus A.L."/>
            <person name="Daligault H.E."/>
            <person name="Land M."/>
            <person name="Gilna P."/>
            <person name="Ivanova N."/>
            <person name="Kyrpides N."/>
            <person name="Culley D.E."/>
            <person name="McInerney M.J."/>
        </authorList>
    </citation>
    <scope>NUCLEOTIDE SEQUENCE [LARGE SCALE GENOMIC DNA]</scope>
    <source>
        <strain evidence="3">ATCC 27890 / DSM 864 / NBRC 100397 / JF-1</strain>
    </source>
</reference>
<protein>
    <submittedName>
        <fullName evidence="2">Uncharacterized protein</fullName>
    </submittedName>
</protein>
<dbReference type="HOGENOM" id="CLU_424314_0_0_2"/>
<dbReference type="OrthoDB" id="117814at2157"/>
<organism evidence="2 3">
    <name type="scientific">Methanospirillum hungatei JF-1 (strain ATCC 27890 / DSM 864 / NBRC 100397 / JF-1)</name>
    <dbReference type="NCBI Taxonomy" id="323259"/>
    <lineage>
        <taxon>Archaea</taxon>
        <taxon>Methanobacteriati</taxon>
        <taxon>Methanobacteriota</taxon>
        <taxon>Stenosarchaea group</taxon>
        <taxon>Methanomicrobia</taxon>
        <taxon>Methanomicrobiales</taxon>
        <taxon>Methanospirillaceae</taxon>
        <taxon>Methanospirillum</taxon>
    </lineage>
</organism>
<name>Q2FTE9_METHJ</name>
<dbReference type="Proteomes" id="UP000001941">
    <property type="component" value="Chromosome"/>
</dbReference>
<evidence type="ECO:0000256" key="1">
    <source>
        <dbReference type="SAM" id="MobiDB-lite"/>
    </source>
</evidence>
<dbReference type="EnsemblBacteria" id="ABD42348">
    <property type="protein sequence ID" value="ABD42348"/>
    <property type="gene ID" value="Mhun_2651"/>
</dbReference>
<feature type="region of interest" description="Disordered" evidence="1">
    <location>
        <begin position="534"/>
        <end position="553"/>
    </location>
</feature>
<dbReference type="InParanoid" id="Q2FTE9"/>
<keyword evidence="3" id="KW-1185">Reference proteome</keyword>
<accession>Q2FTE9</accession>
<feature type="compositionally biased region" description="Basic and acidic residues" evidence="1">
    <location>
        <begin position="1"/>
        <end position="12"/>
    </location>
</feature>
<dbReference type="eggNOG" id="arCOG07809">
    <property type="taxonomic scope" value="Archaea"/>
</dbReference>